<keyword evidence="3" id="KW-0449">Lipoprotein</keyword>
<dbReference type="OMA" id="LPNCDLK"/>
<evidence type="ECO:0000313" key="3">
    <source>
        <dbReference type="RefSeq" id="XP_018016061.1"/>
    </source>
</evidence>
<sequence length="237" mass="26178">MSSALSTLPTGPPVGYFHEVETSSQPPNPDKMSADATTSETKTEKKAKEPPAAAEASTNKPTIKFPQTFEVKYLGKRETGGLWGIKHTRRPVDEMVESAKSPKAGQTLPFLHLEVSEKGVNITGAPNNLNKNFVAGFHPIETISYGVQDLIYTRVFAMIVVDDSSSNPHVNRHPFHVYAFVCDSRHNARHLTFSLAQAFQQFSSVVKDNPNKIKKFAIDLRSPEEKEADLKEPDSEA</sequence>
<gene>
    <name evidence="3" type="primary">LOC108672832</name>
</gene>
<dbReference type="Proteomes" id="UP000694843">
    <property type="component" value="Unplaced"/>
</dbReference>
<dbReference type="RefSeq" id="XP_018016061.1">
    <property type="nucleotide sequence ID" value="XM_018160572.2"/>
</dbReference>
<protein>
    <submittedName>
        <fullName evidence="3">Low density lipoprotein receptor adapter protein 1-B isoform X1</fullName>
    </submittedName>
</protein>
<dbReference type="AlphaFoldDB" id="A0A8B7NSQ2"/>
<dbReference type="PANTHER" id="PTHR11232">
    <property type="entry name" value="PHOSPHOTYROSINE INTERACTION DOMAIN-CONTAINING FAMILY MEMBER"/>
    <property type="match status" value="1"/>
</dbReference>
<accession>A0A8B7NSQ2</accession>
<dbReference type="Gene3D" id="2.30.29.30">
    <property type="entry name" value="Pleckstrin-homology domain (PH domain)/Phosphotyrosine-binding domain (PTB)"/>
    <property type="match status" value="1"/>
</dbReference>
<reference evidence="3" key="1">
    <citation type="submission" date="2025-08" db="UniProtKB">
        <authorList>
            <consortium name="RefSeq"/>
        </authorList>
    </citation>
    <scope>IDENTIFICATION</scope>
    <source>
        <tissue evidence="3">Whole organism</tissue>
    </source>
</reference>
<proteinExistence type="predicted"/>
<dbReference type="KEGG" id="hazt:108672832"/>
<name>A0A8B7NSQ2_HYAAZ</name>
<dbReference type="SUPFAM" id="SSF50729">
    <property type="entry name" value="PH domain-like"/>
    <property type="match status" value="1"/>
</dbReference>
<dbReference type="InterPro" id="IPR011993">
    <property type="entry name" value="PH-like_dom_sf"/>
</dbReference>
<keyword evidence="2" id="KW-1185">Reference proteome</keyword>
<feature type="region of interest" description="Disordered" evidence="1">
    <location>
        <begin position="1"/>
        <end position="61"/>
    </location>
</feature>
<dbReference type="PANTHER" id="PTHR11232:SF57">
    <property type="entry name" value="RE46159P"/>
    <property type="match status" value="1"/>
</dbReference>
<evidence type="ECO:0000256" key="1">
    <source>
        <dbReference type="SAM" id="MobiDB-lite"/>
    </source>
</evidence>
<evidence type="ECO:0000313" key="2">
    <source>
        <dbReference type="Proteomes" id="UP000694843"/>
    </source>
</evidence>
<dbReference type="OrthoDB" id="9994289at2759"/>
<organism evidence="2 3">
    <name type="scientific">Hyalella azteca</name>
    <name type="common">Amphipod</name>
    <dbReference type="NCBI Taxonomy" id="294128"/>
    <lineage>
        <taxon>Eukaryota</taxon>
        <taxon>Metazoa</taxon>
        <taxon>Ecdysozoa</taxon>
        <taxon>Arthropoda</taxon>
        <taxon>Crustacea</taxon>
        <taxon>Multicrustacea</taxon>
        <taxon>Malacostraca</taxon>
        <taxon>Eumalacostraca</taxon>
        <taxon>Peracarida</taxon>
        <taxon>Amphipoda</taxon>
        <taxon>Senticaudata</taxon>
        <taxon>Talitrida</taxon>
        <taxon>Talitroidea</taxon>
        <taxon>Hyalellidae</taxon>
        <taxon>Hyalella</taxon>
    </lineage>
</organism>
<keyword evidence="3" id="KW-0675">Receptor</keyword>
<dbReference type="InterPro" id="IPR051133">
    <property type="entry name" value="Adapter_Engulfment-Domain"/>
</dbReference>
<dbReference type="GeneID" id="108672832"/>